<feature type="transmembrane region" description="Helical" evidence="2">
    <location>
        <begin position="143"/>
        <end position="168"/>
    </location>
</feature>
<gene>
    <name evidence="4" type="ORF">ABZZ21_05565</name>
</gene>
<feature type="domain" description="Peptidoglycan binding-like" evidence="3">
    <location>
        <begin position="265"/>
        <end position="304"/>
    </location>
</feature>
<feature type="region of interest" description="Disordered" evidence="1">
    <location>
        <begin position="168"/>
        <end position="267"/>
    </location>
</feature>
<dbReference type="RefSeq" id="WP_355392890.1">
    <property type="nucleotide sequence ID" value="NZ_JBEGHN010000023.1"/>
</dbReference>
<evidence type="ECO:0000313" key="5">
    <source>
        <dbReference type="Proteomes" id="UP001550210"/>
    </source>
</evidence>
<dbReference type="EMBL" id="JBEXPZ010000005">
    <property type="protein sequence ID" value="MET9844044.1"/>
    <property type="molecule type" value="Genomic_DNA"/>
</dbReference>
<dbReference type="InterPro" id="IPR002477">
    <property type="entry name" value="Peptidoglycan-bd-like"/>
</dbReference>
<keyword evidence="2" id="KW-0472">Membrane</keyword>
<name>A0ABV2UR76_9ACTN</name>
<keyword evidence="5" id="KW-1185">Reference proteome</keyword>
<dbReference type="InterPro" id="IPR036365">
    <property type="entry name" value="PGBD-like_sf"/>
</dbReference>
<evidence type="ECO:0000313" key="4">
    <source>
        <dbReference type="EMBL" id="MET9844044.1"/>
    </source>
</evidence>
<feature type="compositionally biased region" description="Pro residues" evidence="1">
    <location>
        <begin position="117"/>
        <end position="126"/>
    </location>
</feature>
<protein>
    <submittedName>
        <fullName evidence="4">Peptidoglycan-binding protein</fullName>
    </submittedName>
</protein>
<sequence length="330" mass="33370">MSEPTGPVCPQCGTPRAADGTPACSCAEQASEAHRDSRTAQAAAAEDFDPVRIRPFVKVGDAPSGAHDTAGAPHTPGAPDSAGAPGSSDVHDTPGLHDPAYASDDPTEELPAHGGHPGPPSAPDVRPPVGTGHHEGGRRRRRALVGGAGAAAAAAVVAAGLVSGLFSYDAPARDGLPDDVRARLPEAASQEDTTSTPTPSGTASPSRSAGTPSASPDATPDESSAAPSGSGRPTRTPSNSDATRTSGPPPTGSAEQNPVLGFGDRGPEVTELQLRLRQVGLYSGDTDGEYDREVESAVRGYQLTRVILDDESGVYGMPTRVALESETSEP</sequence>
<feature type="compositionally biased region" description="Polar residues" evidence="1">
    <location>
        <begin position="212"/>
        <end position="246"/>
    </location>
</feature>
<evidence type="ECO:0000256" key="2">
    <source>
        <dbReference type="SAM" id="Phobius"/>
    </source>
</evidence>
<feature type="region of interest" description="Disordered" evidence="1">
    <location>
        <begin position="1"/>
        <end position="153"/>
    </location>
</feature>
<feature type="compositionally biased region" description="Low complexity" evidence="1">
    <location>
        <begin position="193"/>
        <end position="211"/>
    </location>
</feature>
<comment type="caution">
    <text evidence="4">The sequence shown here is derived from an EMBL/GenBank/DDBJ whole genome shotgun (WGS) entry which is preliminary data.</text>
</comment>
<dbReference type="Gene3D" id="1.10.101.10">
    <property type="entry name" value="PGBD-like superfamily/PGBD"/>
    <property type="match status" value="1"/>
</dbReference>
<keyword evidence="2" id="KW-1133">Transmembrane helix</keyword>
<dbReference type="Pfam" id="PF01471">
    <property type="entry name" value="PG_binding_1"/>
    <property type="match status" value="1"/>
</dbReference>
<evidence type="ECO:0000259" key="3">
    <source>
        <dbReference type="Pfam" id="PF01471"/>
    </source>
</evidence>
<keyword evidence="2" id="KW-0812">Transmembrane</keyword>
<dbReference type="Proteomes" id="UP001550210">
    <property type="component" value="Unassembled WGS sequence"/>
</dbReference>
<dbReference type="SUPFAM" id="SSF47090">
    <property type="entry name" value="PGBD-like"/>
    <property type="match status" value="1"/>
</dbReference>
<dbReference type="InterPro" id="IPR036366">
    <property type="entry name" value="PGBDSf"/>
</dbReference>
<evidence type="ECO:0000256" key="1">
    <source>
        <dbReference type="SAM" id="MobiDB-lite"/>
    </source>
</evidence>
<proteinExistence type="predicted"/>
<accession>A0ABV2UR76</accession>
<reference evidence="4 5" key="1">
    <citation type="submission" date="2024-06" db="EMBL/GenBank/DDBJ databases">
        <title>The Natural Products Discovery Center: Release of the First 8490 Sequenced Strains for Exploring Actinobacteria Biosynthetic Diversity.</title>
        <authorList>
            <person name="Kalkreuter E."/>
            <person name="Kautsar S.A."/>
            <person name="Yang D."/>
            <person name="Bader C.D."/>
            <person name="Teijaro C.N."/>
            <person name="Fluegel L."/>
            <person name="Davis C.M."/>
            <person name="Simpson J.R."/>
            <person name="Lauterbach L."/>
            <person name="Steele A.D."/>
            <person name="Gui C."/>
            <person name="Meng S."/>
            <person name="Li G."/>
            <person name="Viehrig K."/>
            <person name="Ye F."/>
            <person name="Su P."/>
            <person name="Kiefer A.F."/>
            <person name="Nichols A."/>
            <person name="Cepeda A.J."/>
            <person name="Yan W."/>
            <person name="Fan B."/>
            <person name="Jiang Y."/>
            <person name="Adhikari A."/>
            <person name="Zheng C.-J."/>
            <person name="Schuster L."/>
            <person name="Cowan T.M."/>
            <person name="Smanski M.J."/>
            <person name="Chevrette M.G."/>
            <person name="De Carvalho L.P.S."/>
            <person name="Shen B."/>
        </authorList>
    </citation>
    <scope>NUCLEOTIDE SEQUENCE [LARGE SCALE GENOMIC DNA]</scope>
    <source>
        <strain evidence="4 5">NPDC006434</strain>
    </source>
</reference>
<feature type="compositionally biased region" description="Basic and acidic residues" evidence="1">
    <location>
        <begin position="171"/>
        <end position="184"/>
    </location>
</feature>
<organism evidence="4 5">
    <name type="scientific">Streptomyces ossamyceticus</name>
    <dbReference type="NCBI Taxonomy" id="249581"/>
    <lineage>
        <taxon>Bacteria</taxon>
        <taxon>Bacillati</taxon>
        <taxon>Actinomycetota</taxon>
        <taxon>Actinomycetes</taxon>
        <taxon>Kitasatosporales</taxon>
        <taxon>Streptomycetaceae</taxon>
        <taxon>Streptomyces</taxon>
    </lineage>
</organism>